<feature type="transmembrane region" description="Helical" evidence="9">
    <location>
        <begin position="334"/>
        <end position="355"/>
    </location>
</feature>
<evidence type="ECO:0000259" key="10">
    <source>
        <dbReference type="PROSITE" id="PS50850"/>
    </source>
</evidence>
<comment type="subcellular location">
    <subcellularLocation>
        <location evidence="1">Cell membrane</location>
        <topology evidence="1">Multi-pass membrane protein</topology>
    </subcellularLocation>
</comment>
<feature type="transmembrane region" description="Helical" evidence="9">
    <location>
        <begin position="142"/>
        <end position="162"/>
    </location>
</feature>
<dbReference type="InterPro" id="IPR036259">
    <property type="entry name" value="MFS_trans_sf"/>
</dbReference>
<dbReference type="OrthoDB" id="7337792at2"/>
<feature type="transmembrane region" description="Helical" evidence="9">
    <location>
        <begin position="12"/>
        <end position="35"/>
    </location>
</feature>
<dbReference type="GO" id="GO:0005886">
    <property type="term" value="C:plasma membrane"/>
    <property type="evidence" value="ECO:0007669"/>
    <property type="project" value="UniProtKB-SubCell"/>
</dbReference>
<reference evidence="11 12" key="1">
    <citation type="submission" date="2014-03" db="EMBL/GenBank/DDBJ databases">
        <title>Draft Genome Sequence of Actibacterium mucosum KCTC 23349, a Marine Alphaproteobacterium with Complex Ionic Requirements Isolated from Mediterranean Seawater at Malvarrosa Beach, Valencia, Spain.</title>
        <authorList>
            <person name="Arahal D.R."/>
            <person name="Shao Z."/>
            <person name="Lai Q."/>
            <person name="Pujalte M.J."/>
        </authorList>
    </citation>
    <scope>NUCLEOTIDE SEQUENCE [LARGE SCALE GENOMIC DNA]</scope>
    <source>
        <strain evidence="11 12">KCTC 23349</strain>
    </source>
</reference>
<dbReference type="GO" id="GO:0022857">
    <property type="term" value="F:transmembrane transporter activity"/>
    <property type="evidence" value="ECO:0007669"/>
    <property type="project" value="InterPro"/>
</dbReference>
<accession>A0A037ZIS9</accession>
<evidence type="ECO:0000256" key="4">
    <source>
        <dbReference type="ARBA" id="ARBA00022475"/>
    </source>
</evidence>
<gene>
    <name evidence="11" type="ORF">ACMU_12660</name>
</gene>
<evidence type="ECO:0000256" key="9">
    <source>
        <dbReference type="SAM" id="Phobius"/>
    </source>
</evidence>
<evidence type="ECO:0000313" key="11">
    <source>
        <dbReference type="EMBL" id="KAJ55539.1"/>
    </source>
</evidence>
<dbReference type="Proteomes" id="UP000026249">
    <property type="component" value="Unassembled WGS sequence"/>
</dbReference>
<feature type="transmembrane region" description="Helical" evidence="9">
    <location>
        <begin position="248"/>
        <end position="269"/>
    </location>
</feature>
<feature type="transmembrane region" description="Helical" evidence="9">
    <location>
        <begin position="41"/>
        <end position="64"/>
    </location>
</feature>
<keyword evidence="4" id="KW-1003">Cell membrane</keyword>
<evidence type="ECO:0000256" key="5">
    <source>
        <dbReference type="ARBA" id="ARBA00022597"/>
    </source>
</evidence>
<protein>
    <submittedName>
        <fullName evidence="11">MFS transporter</fullName>
    </submittedName>
</protein>
<dbReference type="PANTHER" id="PTHR23535:SF2">
    <property type="entry name" value="SUGAR EFFLUX TRANSPORTER A-RELATED"/>
    <property type="match status" value="1"/>
</dbReference>
<keyword evidence="5" id="KW-0762">Sugar transport</keyword>
<name>A0A037ZIS9_9RHOB</name>
<dbReference type="EMBL" id="JFKE01000004">
    <property type="protein sequence ID" value="KAJ55539.1"/>
    <property type="molecule type" value="Genomic_DNA"/>
</dbReference>
<evidence type="ECO:0000256" key="2">
    <source>
        <dbReference type="ARBA" id="ARBA00006523"/>
    </source>
</evidence>
<feature type="transmembrane region" description="Helical" evidence="9">
    <location>
        <begin position="213"/>
        <end position="236"/>
    </location>
</feature>
<keyword evidence="12" id="KW-1185">Reference proteome</keyword>
<feature type="domain" description="Major facilitator superfamily (MFS) profile" evidence="10">
    <location>
        <begin position="209"/>
        <end position="390"/>
    </location>
</feature>
<dbReference type="AlphaFoldDB" id="A0A037ZIS9"/>
<dbReference type="Pfam" id="PF07690">
    <property type="entry name" value="MFS_1"/>
    <property type="match status" value="1"/>
</dbReference>
<evidence type="ECO:0000256" key="3">
    <source>
        <dbReference type="ARBA" id="ARBA00022448"/>
    </source>
</evidence>
<dbReference type="STRING" id="1454373.ACMU_12660"/>
<feature type="transmembrane region" description="Helical" evidence="9">
    <location>
        <begin position="300"/>
        <end position="322"/>
    </location>
</feature>
<dbReference type="PANTHER" id="PTHR23535">
    <property type="entry name" value="SUGAR EFFLUX TRANSPORTER A-RELATED"/>
    <property type="match status" value="1"/>
</dbReference>
<evidence type="ECO:0000256" key="7">
    <source>
        <dbReference type="ARBA" id="ARBA00022989"/>
    </source>
</evidence>
<keyword evidence="8 9" id="KW-0472">Membrane</keyword>
<feature type="transmembrane region" description="Helical" evidence="9">
    <location>
        <begin position="276"/>
        <end position="294"/>
    </location>
</feature>
<organism evidence="11 12">
    <name type="scientific">Actibacterium mucosum KCTC 23349</name>
    <dbReference type="NCBI Taxonomy" id="1454373"/>
    <lineage>
        <taxon>Bacteria</taxon>
        <taxon>Pseudomonadati</taxon>
        <taxon>Pseudomonadota</taxon>
        <taxon>Alphaproteobacteria</taxon>
        <taxon>Rhodobacterales</taxon>
        <taxon>Roseobacteraceae</taxon>
        <taxon>Actibacterium</taxon>
    </lineage>
</organism>
<sequence>MPSAEKTARLQFLALLFVETVSAAMIVPFMGFFLIEGLGHQPWILSVYSVMAVGLTLTANRLFARRIDGGTRVFPLIGLAATGFALAAAALFAVPKLWMVLSVGVLGFGISSTAISTMFSLGGSMAERHNMDRGTFNSHMRATTSTGWMVGPAAAFLVADLISVRAVFGFALCMSLIWIVMWWFTLPRDVTAEPKPKADAVGATSVSGSMRMAAAFVFCMSLAHSLTFASLPVFYVAEVGLPGYAPGLAFSVKTFVEVFAIFSVPMIVARIGMRRALLGTTALAVVTILVLSQVQTFPQMVAGAAMEGLYYGLYASLGISYVQSFGKDRPAGATALYWNTLMVSGLLAGPVAGAMAQFYDFQTVIMLASGVALLALGVLAITRQRAPAAA</sequence>
<feature type="transmembrane region" description="Helical" evidence="9">
    <location>
        <begin position="168"/>
        <end position="186"/>
    </location>
</feature>
<dbReference type="InterPro" id="IPR020846">
    <property type="entry name" value="MFS_dom"/>
</dbReference>
<feature type="transmembrane region" description="Helical" evidence="9">
    <location>
        <begin position="361"/>
        <end position="381"/>
    </location>
</feature>
<proteinExistence type="inferred from homology"/>
<comment type="similarity">
    <text evidence="2">Belongs to the major facilitator superfamily. Set transporter family.</text>
</comment>
<feature type="transmembrane region" description="Helical" evidence="9">
    <location>
        <begin position="76"/>
        <end position="94"/>
    </location>
</feature>
<dbReference type="SUPFAM" id="SSF103473">
    <property type="entry name" value="MFS general substrate transporter"/>
    <property type="match status" value="1"/>
</dbReference>
<dbReference type="Gene3D" id="1.20.1250.20">
    <property type="entry name" value="MFS general substrate transporter like domains"/>
    <property type="match status" value="2"/>
</dbReference>
<feature type="transmembrane region" description="Helical" evidence="9">
    <location>
        <begin position="100"/>
        <end position="121"/>
    </location>
</feature>
<comment type="caution">
    <text evidence="11">The sequence shown here is derived from an EMBL/GenBank/DDBJ whole genome shotgun (WGS) entry which is preliminary data.</text>
</comment>
<dbReference type="RefSeq" id="WP_035259391.1">
    <property type="nucleotide sequence ID" value="NZ_JFKE01000004.1"/>
</dbReference>
<evidence type="ECO:0000256" key="8">
    <source>
        <dbReference type="ARBA" id="ARBA00023136"/>
    </source>
</evidence>
<keyword evidence="6 9" id="KW-0812">Transmembrane</keyword>
<keyword evidence="3" id="KW-0813">Transport</keyword>
<keyword evidence="7 9" id="KW-1133">Transmembrane helix</keyword>
<evidence type="ECO:0000313" key="12">
    <source>
        <dbReference type="Proteomes" id="UP000026249"/>
    </source>
</evidence>
<dbReference type="InterPro" id="IPR011701">
    <property type="entry name" value="MFS"/>
</dbReference>
<evidence type="ECO:0000256" key="6">
    <source>
        <dbReference type="ARBA" id="ARBA00022692"/>
    </source>
</evidence>
<evidence type="ECO:0000256" key="1">
    <source>
        <dbReference type="ARBA" id="ARBA00004651"/>
    </source>
</evidence>
<dbReference type="PROSITE" id="PS50850">
    <property type="entry name" value="MFS"/>
    <property type="match status" value="1"/>
</dbReference>